<dbReference type="AlphaFoldDB" id="A0A0L8FM75"/>
<organism evidence="1">
    <name type="scientific">Octopus bimaculoides</name>
    <name type="common">California two-spotted octopus</name>
    <dbReference type="NCBI Taxonomy" id="37653"/>
    <lineage>
        <taxon>Eukaryota</taxon>
        <taxon>Metazoa</taxon>
        <taxon>Spiralia</taxon>
        <taxon>Lophotrochozoa</taxon>
        <taxon>Mollusca</taxon>
        <taxon>Cephalopoda</taxon>
        <taxon>Coleoidea</taxon>
        <taxon>Octopodiformes</taxon>
        <taxon>Octopoda</taxon>
        <taxon>Incirrata</taxon>
        <taxon>Octopodidae</taxon>
        <taxon>Octopus</taxon>
    </lineage>
</organism>
<accession>A0A0L8FM75</accession>
<sequence length="37" mass="4363">MFIFIFYCICKKDAREVICSCVNKQKKGITNANYKNQ</sequence>
<proteinExistence type="predicted"/>
<name>A0A0L8FM75_OCTBM</name>
<protein>
    <submittedName>
        <fullName evidence="1">Uncharacterized protein</fullName>
    </submittedName>
</protein>
<evidence type="ECO:0000313" key="1">
    <source>
        <dbReference type="EMBL" id="KOF65743.1"/>
    </source>
</evidence>
<reference evidence="1" key="1">
    <citation type="submission" date="2015-07" db="EMBL/GenBank/DDBJ databases">
        <title>MeaNS - Measles Nucleotide Surveillance Program.</title>
        <authorList>
            <person name="Tran T."/>
            <person name="Druce J."/>
        </authorList>
    </citation>
    <scope>NUCLEOTIDE SEQUENCE</scope>
    <source>
        <strain evidence="1">UCB-OBI-ISO-001</strain>
        <tissue evidence="1">Gonad</tissue>
    </source>
</reference>
<dbReference type="EMBL" id="KQ428978">
    <property type="protein sequence ID" value="KOF65743.1"/>
    <property type="molecule type" value="Genomic_DNA"/>
</dbReference>
<gene>
    <name evidence="1" type="ORF">OCBIM_22014528mg</name>
</gene>